<comment type="caution">
    <text evidence="1">The sequence shown here is derived from an EMBL/GenBank/DDBJ whole genome shotgun (WGS) entry which is preliminary data.</text>
</comment>
<gene>
    <name evidence="1" type="ORF">XYLVIOL_LOCUS6343</name>
</gene>
<sequence length="138" mass="15929">MQMNETICKVKPTISECNKRYRNATKPQRCSEKAAPRIPMFLMIPIEEKEVETPKNEQPCNNLCATDICDNGSKPMKFPEMRCGILFTRCHCVHRDGLQDACPLTQCQTEECLVKPWPVCLPARYLQSRHPEQYPPCK</sequence>
<evidence type="ECO:0000313" key="2">
    <source>
        <dbReference type="Proteomes" id="UP001642520"/>
    </source>
</evidence>
<name>A0ABP1NS61_XYLVO</name>
<organism evidence="1 2">
    <name type="scientific">Xylocopa violacea</name>
    <name type="common">Violet carpenter bee</name>
    <name type="synonym">Apis violacea</name>
    <dbReference type="NCBI Taxonomy" id="135666"/>
    <lineage>
        <taxon>Eukaryota</taxon>
        <taxon>Metazoa</taxon>
        <taxon>Ecdysozoa</taxon>
        <taxon>Arthropoda</taxon>
        <taxon>Hexapoda</taxon>
        <taxon>Insecta</taxon>
        <taxon>Pterygota</taxon>
        <taxon>Neoptera</taxon>
        <taxon>Endopterygota</taxon>
        <taxon>Hymenoptera</taxon>
        <taxon>Apocrita</taxon>
        <taxon>Aculeata</taxon>
        <taxon>Apoidea</taxon>
        <taxon>Anthophila</taxon>
        <taxon>Apidae</taxon>
        <taxon>Xylocopa</taxon>
        <taxon>Xylocopa</taxon>
    </lineage>
</organism>
<keyword evidence="2" id="KW-1185">Reference proteome</keyword>
<accession>A0ABP1NS61</accession>
<reference evidence="1 2" key="1">
    <citation type="submission" date="2024-08" db="EMBL/GenBank/DDBJ databases">
        <authorList>
            <person name="Will J Nash"/>
            <person name="Angela Man"/>
            <person name="Seanna McTaggart"/>
            <person name="Kendall Baker"/>
            <person name="Tom Barker"/>
            <person name="Leah Catchpole"/>
            <person name="Alex Durrant"/>
            <person name="Karim Gharbi"/>
            <person name="Naomi Irish"/>
            <person name="Gemy Kaithakottil"/>
            <person name="Debby Ku"/>
            <person name="Aaliyah Providence"/>
            <person name="Felix Shaw"/>
            <person name="David Swarbreck"/>
            <person name="Chris Watkins"/>
            <person name="Ann M. McCartney"/>
            <person name="Giulio Formenti"/>
            <person name="Alice Mouton"/>
            <person name="Noel Vella"/>
            <person name="Bjorn M von Reumont"/>
            <person name="Adriana Vella"/>
            <person name="Wilfried Haerty"/>
        </authorList>
    </citation>
    <scope>NUCLEOTIDE SEQUENCE [LARGE SCALE GENOMIC DNA]</scope>
</reference>
<protein>
    <submittedName>
        <fullName evidence="1">Uncharacterized protein</fullName>
    </submittedName>
</protein>
<proteinExistence type="predicted"/>
<dbReference type="EMBL" id="CAXAJV020001293">
    <property type="protein sequence ID" value="CAL7943880.1"/>
    <property type="molecule type" value="Genomic_DNA"/>
</dbReference>
<dbReference type="Proteomes" id="UP001642520">
    <property type="component" value="Unassembled WGS sequence"/>
</dbReference>
<evidence type="ECO:0000313" key="1">
    <source>
        <dbReference type="EMBL" id="CAL7943880.1"/>
    </source>
</evidence>